<sequence>MTVSDPRQGHGLDDTSIARYRRDGYLAPLPVLDEAAAADCLAQLDAIAAQRAGRMVPSHNVKAHLLAPFLWDLVHHPAILGPVEALLGPDILCWGSGFFDKRPGTAQHVPWHQDATYWSLSAPVAITAWVAFTPSLIENGCMRVSPATHHTTLAHADTGDNNAMLPGREEVEVAVDEARAVDIVLRPGEMSLHDVLLVHGSRPNGSGLRRCGFAIRYIPGHLTTSGGLRGTATLARGRDRGGFDLEQPPEAPFHPAAMQRYQHVIRQWMRIVMPKMGGGSAPPKGAA</sequence>
<dbReference type="Gene3D" id="2.60.120.620">
    <property type="entry name" value="q2cbj1_9rhob like domain"/>
    <property type="match status" value="1"/>
</dbReference>
<comment type="caution">
    <text evidence="2">The sequence shown here is derived from an EMBL/GenBank/DDBJ whole genome shotgun (WGS) entry which is preliminary data.</text>
</comment>
<gene>
    <name evidence="2" type="ORF">GXW78_10105</name>
</gene>
<dbReference type="Proteomes" id="UP000698752">
    <property type="component" value="Unassembled WGS sequence"/>
</dbReference>
<dbReference type="SUPFAM" id="SSF51197">
    <property type="entry name" value="Clavaminate synthase-like"/>
    <property type="match status" value="1"/>
</dbReference>
<name>A0ABS5EG59_9PROT</name>
<dbReference type="GO" id="GO:0051213">
    <property type="term" value="F:dioxygenase activity"/>
    <property type="evidence" value="ECO:0007669"/>
    <property type="project" value="UniProtKB-KW"/>
</dbReference>
<evidence type="ECO:0000313" key="3">
    <source>
        <dbReference type="Proteomes" id="UP000698752"/>
    </source>
</evidence>
<keyword evidence="2" id="KW-0223">Dioxygenase</keyword>
<organism evidence="2 3">
    <name type="scientific">Neoroseomonas terrae</name>
    <dbReference type="NCBI Taxonomy" id="424799"/>
    <lineage>
        <taxon>Bacteria</taxon>
        <taxon>Pseudomonadati</taxon>
        <taxon>Pseudomonadota</taxon>
        <taxon>Alphaproteobacteria</taxon>
        <taxon>Acetobacterales</taxon>
        <taxon>Acetobacteraceae</taxon>
        <taxon>Neoroseomonas</taxon>
    </lineage>
</organism>
<accession>A0ABS5EG59</accession>
<proteinExistence type="predicted"/>
<evidence type="ECO:0000256" key="1">
    <source>
        <dbReference type="ARBA" id="ARBA00001954"/>
    </source>
</evidence>
<dbReference type="Pfam" id="PF05721">
    <property type="entry name" value="PhyH"/>
    <property type="match status" value="1"/>
</dbReference>
<keyword evidence="2" id="KW-0560">Oxidoreductase</keyword>
<dbReference type="RefSeq" id="WP_211868420.1">
    <property type="nucleotide sequence ID" value="NZ_JAAEDI010000009.1"/>
</dbReference>
<dbReference type="PANTHER" id="PTHR20883:SF48">
    <property type="entry name" value="ECTOINE DIOXYGENASE"/>
    <property type="match status" value="1"/>
</dbReference>
<dbReference type="EMBL" id="JAAEDI010000009">
    <property type="protein sequence ID" value="MBR0650014.1"/>
    <property type="molecule type" value="Genomic_DNA"/>
</dbReference>
<evidence type="ECO:0000313" key="2">
    <source>
        <dbReference type="EMBL" id="MBR0650014.1"/>
    </source>
</evidence>
<comment type="cofactor">
    <cofactor evidence="1">
        <name>Fe(2+)</name>
        <dbReference type="ChEBI" id="CHEBI:29033"/>
    </cofactor>
</comment>
<keyword evidence="3" id="KW-1185">Reference proteome</keyword>
<reference evidence="3" key="1">
    <citation type="journal article" date="2021" name="Syst. Appl. Microbiol.">
        <title>Roseomonas hellenica sp. nov., isolated from roots of wild-growing Alkanna tinctoria.</title>
        <authorList>
            <person name="Rat A."/>
            <person name="Naranjo H.D."/>
            <person name="Lebbe L."/>
            <person name="Cnockaert M."/>
            <person name="Krigas N."/>
            <person name="Grigoriadou K."/>
            <person name="Maloupa E."/>
            <person name="Willems A."/>
        </authorList>
    </citation>
    <scope>NUCLEOTIDE SEQUENCE [LARGE SCALE GENOMIC DNA]</scope>
    <source>
        <strain evidence="3">LMG 31159</strain>
    </source>
</reference>
<dbReference type="InterPro" id="IPR008775">
    <property type="entry name" value="Phytyl_CoA_dOase-like"/>
</dbReference>
<protein>
    <submittedName>
        <fullName evidence="2">Phytanoyl-CoA dioxygenase</fullName>
    </submittedName>
</protein>
<dbReference type="PANTHER" id="PTHR20883">
    <property type="entry name" value="PHYTANOYL-COA DIOXYGENASE DOMAIN CONTAINING 1"/>
    <property type="match status" value="1"/>
</dbReference>